<dbReference type="InterPro" id="IPR052712">
    <property type="entry name" value="Acid_resist_chaperone_HdeD"/>
</dbReference>
<gene>
    <name evidence="2" type="ORF">C8E03_1075</name>
</gene>
<feature type="transmembrane region" description="Helical" evidence="1">
    <location>
        <begin position="152"/>
        <end position="172"/>
    </location>
</feature>
<feature type="transmembrane region" description="Helical" evidence="1">
    <location>
        <begin position="122"/>
        <end position="146"/>
    </location>
</feature>
<evidence type="ECO:0000313" key="3">
    <source>
        <dbReference type="Proteomes" id="UP000247523"/>
    </source>
</evidence>
<dbReference type="PANTHER" id="PTHR34989:SF1">
    <property type="entry name" value="PROTEIN HDED"/>
    <property type="match status" value="1"/>
</dbReference>
<proteinExistence type="predicted"/>
<dbReference type="RefSeq" id="WP_110291247.1">
    <property type="nucleotide sequence ID" value="NZ_QICS01000007.1"/>
</dbReference>
<feature type="transmembrane region" description="Helical" evidence="1">
    <location>
        <begin position="64"/>
        <end position="84"/>
    </location>
</feature>
<accession>A0A318EQV3</accession>
<keyword evidence="1" id="KW-0812">Transmembrane</keyword>
<dbReference type="InterPro" id="IPR005325">
    <property type="entry name" value="DUF308_memb"/>
</dbReference>
<keyword evidence="1" id="KW-0472">Membrane</keyword>
<organism evidence="2 3">
    <name type="scientific">Lachnotalea glycerini</name>
    <dbReference type="NCBI Taxonomy" id="1763509"/>
    <lineage>
        <taxon>Bacteria</taxon>
        <taxon>Bacillati</taxon>
        <taxon>Bacillota</taxon>
        <taxon>Clostridia</taxon>
        <taxon>Lachnospirales</taxon>
        <taxon>Lachnospiraceae</taxon>
        <taxon>Lachnotalea</taxon>
    </lineage>
</organism>
<dbReference type="EMBL" id="QICS01000007">
    <property type="protein sequence ID" value="PXV89029.1"/>
    <property type="molecule type" value="Genomic_DNA"/>
</dbReference>
<evidence type="ECO:0000256" key="1">
    <source>
        <dbReference type="SAM" id="Phobius"/>
    </source>
</evidence>
<dbReference type="Proteomes" id="UP000247523">
    <property type="component" value="Unassembled WGS sequence"/>
</dbReference>
<dbReference type="GO" id="GO:0005886">
    <property type="term" value="C:plasma membrane"/>
    <property type="evidence" value="ECO:0007669"/>
    <property type="project" value="TreeGrafter"/>
</dbReference>
<keyword evidence="1" id="KW-1133">Transmembrane helix</keyword>
<feature type="transmembrane region" description="Helical" evidence="1">
    <location>
        <begin position="90"/>
        <end position="110"/>
    </location>
</feature>
<feature type="transmembrane region" description="Helical" evidence="1">
    <location>
        <begin position="36"/>
        <end position="57"/>
    </location>
</feature>
<dbReference type="AlphaFoldDB" id="A0A318EQV3"/>
<dbReference type="Pfam" id="PF03729">
    <property type="entry name" value="DUF308"/>
    <property type="match status" value="2"/>
</dbReference>
<reference evidence="2 3" key="1">
    <citation type="submission" date="2018-05" db="EMBL/GenBank/DDBJ databases">
        <title>Genomic Encyclopedia of Type Strains, Phase IV (KMG-IV): sequencing the most valuable type-strain genomes for metagenomic binning, comparative biology and taxonomic classification.</title>
        <authorList>
            <person name="Goeker M."/>
        </authorList>
    </citation>
    <scope>NUCLEOTIDE SEQUENCE [LARGE SCALE GENOMIC DNA]</scope>
    <source>
        <strain evidence="2 3">DSM 28816</strain>
    </source>
</reference>
<feature type="transmembrane region" description="Helical" evidence="1">
    <location>
        <begin position="12"/>
        <end position="30"/>
    </location>
</feature>
<evidence type="ECO:0000313" key="2">
    <source>
        <dbReference type="EMBL" id="PXV89029.1"/>
    </source>
</evidence>
<protein>
    <submittedName>
        <fullName evidence="2">Uncharacterized membrane protein HdeD (DUF308 family)</fullName>
    </submittedName>
</protein>
<dbReference type="PANTHER" id="PTHR34989">
    <property type="entry name" value="PROTEIN HDED"/>
    <property type="match status" value="1"/>
</dbReference>
<sequence length="183" mass="20741">MERVLKNTKVSIALTAILNICLGITLLVYPKMTMTAICYAFGGVLIICALFHVFFYFKYKKQNSLVNFNIIIAIVTGVIGIWIVSKPSMVIYIIPVIFGFVLVIHSIVNVKQGIELKEKFYQHWWISFFMAVIHIGFASLLFINPFQAETTLMIAIGISLLYDGISSIWILTKIGKAEREIKK</sequence>
<comment type="caution">
    <text evidence="2">The sequence shown here is derived from an EMBL/GenBank/DDBJ whole genome shotgun (WGS) entry which is preliminary data.</text>
</comment>
<name>A0A318EQV3_9FIRM</name>